<keyword evidence="3" id="KW-0732">Signal</keyword>
<evidence type="ECO:0000313" key="5">
    <source>
        <dbReference type="EMBL" id="SFL92525.1"/>
    </source>
</evidence>
<feature type="domain" description="Peptidoglycan recognition protein family" evidence="4">
    <location>
        <begin position="223"/>
        <end position="371"/>
    </location>
</feature>
<dbReference type="SUPFAM" id="SSF55846">
    <property type="entry name" value="N-acetylmuramoyl-L-alanine amidase-like"/>
    <property type="match status" value="1"/>
</dbReference>
<protein>
    <submittedName>
        <fullName evidence="5">N-acetylmuramoyl-L-alanine amidase</fullName>
    </submittedName>
</protein>
<organism evidence="5 6">
    <name type="scientific">Geodermatophilus ruber</name>
    <dbReference type="NCBI Taxonomy" id="504800"/>
    <lineage>
        <taxon>Bacteria</taxon>
        <taxon>Bacillati</taxon>
        <taxon>Actinomycetota</taxon>
        <taxon>Actinomycetes</taxon>
        <taxon>Geodermatophilales</taxon>
        <taxon>Geodermatophilaceae</taxon>
        <taxon>Geodermatophilus</taxon>
    </lineage>
</organism>
<comment type="similarity">
    <text evidence="1">Belongs to the N-acetylmuramoyl-L-alanine amidase 2 family.</text>
</comment>
<dbReference type="OrthoDB" id="514320at2"/>
<evidence type="ECO:0000256" key="3">
    <source>
        <dbReference type="SAM" id="SignalP"/>
    </source>
</evidence>
<dbReference type="InParanoid" id="A0A1I4LNI4"/>
<feature type="region of interest" description="Disordered" evidence="2">
    <location>
        <begin position="147"/>
        <end position="169"/>
    </location>
</feature>
<dbReference type="SUPFAM" id="SSF69318">
    <property type="entry name" value="Integrin alpha N-terminal domain"/>
    <property type="match status" value="1"/>
</dbReference>
<reference evidence="5 6" key="1">
    <citation type="submission" date="2016-10" db="EMBL/GenBank/DDBJ databases">
        <authorList>
            <person name="de Groot N.N."/>
        </authorList>
    </citation>
    <scope>NUCLEOTIDE SEQUENCE [LARGE SCALE GENOMIC DNA]</scope>
    <source>
        <strain evidence="5 6">DSM 45317</strain>
    </source>
</reference>
<feature type="chain" id="PRO_5011584077" evidence="3">
    <location>
        <begin position="26"/>
        <end position="653"/>
    </location>
</feature>
<dbReference type="AlphaFoldDB" id="A0A1I4LNI4"/>
<evidence type="ECO:0000256" key="2">
    <source>
        <dbReference type="SAM" id="MobiDB-lite"/>
    </source>
</evidence>
<dbReference type="PANTHER" id="PTHR11022">
    <property type="entry name" value="PEPTIDOGLYCAN RECOGNITION PROTEIN"/>
    <property type="match status" value="1"/>
</dbReference>
<dbReference type="SMART" id="SM00701">
    <property type="entry name" value="PGRP"/>
    <property type="match status" value="1"/>
</dbReference>
<evidence type="ECO:0000313" key="6">
    <source>
        <dbReference type="Proteomes" id="UP000199152"/>
    </source>
</evidence>
<dbReference type="InterPro" id="IPR015510">
    <property type="entry name" value="PGRP"/>
</dbReference>
<sequence length="653" mass="67656">MRRLLGGSSAFLVLTGTLLVLPVYAAPTPEAEPVAPSIEAVDLGSVDQPEDAAVVTADGAVVDAGPEAEVAPPAAGQPAPPAATDEVASSGEEISGVPALTVSRPDAEPFSAVGVTWAQDGAVTAVTVQLRTRSEAGRWGEWTTVEQDDVEQEEPSASADVRGGTAPVWTGPARGVEVIVQAADGSTPRDVQVELIDPGTSAADAAPGTPEITDQAHAAATMPPVYSRAQWGADESLMTWGAEYAPTIKAATIHHTADGNTYTAADVPGILRSMYAYHAVSRGWGDIGYNVIVDKFGRAWEGRAGGLASTVVGAHAGGFNTGTFGVSMLGNYDLVAPPQVMLETVASVVAWKLSLYGVDPKGTTTLTSGGGGTAKYAAGEQVTLPTVFGHRDVGSTACPGKYAYSRMGDIRAMVAAKWVPGGGPVAAQSLLRNSNTPGGADVELIRGDRGDRPLACDWNGDGAETVGVFRKGRFILFDSNAQEAKPVADFWFGNTGDRPLCGDWDGDGKDSVGVWRAGWFYLRNANTTGPAQGAFPFGNVNAQPVAGNWDGDLFDTVGVYQGNVFYWTNTNLRPSASGKVPFGAGADRLVTGDWTGAGRDTIGVHRSTTFYLTNSLTRASTDAAIPYGDVADVALLGDWDGNGIDTLGVSRGY</sequence>
<evidence type="ECO:0000256" key="1">
    <source>
        <dbReference type="ARBA" id="ARBA00007553"/>
    </source>
</evidence>
<dbReference type="GO" id="GO:0009253">
    <property type="term" value="P:peptidoglycan catabolic process"/>
    <property type="evidence" value="ECO:0007669"/>
    <property type="project" value="InterPro"/>
</dbReference>
<dbReference type="GO" id="GO:0008270">
    <property type="term" value="F:zinc ion binding"/>
    <property type="evidence" value="ECO:0007669"/>
    <property type="project" value="InterPro"/>
</dbReference>
<dbReference type="EMBL" id="FOSW01000023">
    <property type="protein sequence ID" value="SFL92525.1"/>
    <property type="molecule type" value="Genomic_DNA"/>
</dbReference>
<dbReference type="InterPro" id="IPR002502">
    <property type="entry name" value="Amidase_domain"/>
</dbReference>
<dbReference type="STRING" id="504800.SAMN04488085_1236"/>
<dbReference type="CDD" id="cd06583">
    <property type="entry name" value="PGRP"/>
    <property type="match status" value="1"/>
</dbReference>
<keyword evidence="6" id="KW-1185">Reference proteome</keyword>
<gene>
    <name evidence="5" type="ORF">SAMN04488085_1236</name>
</gene>
<feature type="signal peptide" evidence="3">
    <location>
        <begin position="1"/>
        <end position="25"/>
    </location>
</feature>
<dbReference type="InterPro" id="IPR006619">
    <property type="entry name" value="PGRP_domain_met/bac"/>
</dbReference>
<name>A0A1I4LNI4_9ACTN</name>
<dbReference type="Pfam" id="PF01510">
    <property type="entry name" value="Amidase_2"/>
    <property type="match status" value="1"/>
</dbReference>
<feature type="region of interest" description="Disordered" evidence="2">
    <location>
        <begin position="69"/>
        <end position="93"/>
    </location>
</feature>
<evidence type="ECO:0000259" key="4">
    <source>
        <dbReference type="SMART" id="SM00701"/>
    </source>
</evidence>
<dbReference type="Proteomes" id="UP000199152">
    <property type="component" value="Unassembled WGS sequence"/>
</dbReference>
<accession>A0A1I4LNI4</accession>
<dbReference type="PANTHER" id="PTHR11022:SF41">
    <property type="entry name" value="PEPTIDOGLYCAN-RECOGNITION PROTEIN LC-RELATED"/>
    <property type="match status" value="1"/>
</dbReference>
<proteinExistence type="inferred from homology"/>
<dbReference type="RefSeq" id="WP_091329960.1">
    <property type="nucleotide sequence ID" value="NZ_FOSW01000023.1"/>
</dbReference>
<dbReference type="GO" id="GO:0008745">
    <property type="term" value="F:N-acetylmuramoyl-L-alanine amidase activity"/>
    <property type="evidence" value="ECO:0007669"/>
    <property type="project" value="InterPro"/>
</dbReference>
<dbReference type="Gene3D" id="3.40.80.10">
    <property type="entry name" value="Peptidoglycan recognition protein-like"/>
    <property type="match status" value="1"/>
</dbReference>
<dbReference type="InterPro" id="IPR028994">
    <property type="entry name" value="Integrin_alpha_N"/>
</dbReference>
<dbReference type="InterPro" id="IPR036505">
    <property type="entry name" value="Amidase/PGRP_sf"/>
</dbReference>